<reference evidence="2" key="1">
    <citation type="submission" date="2017-02" db="EMBL/GenBank/DDBJ databases">
        <authorList>
            <person name="Regsiter A."/>
            <person name="William W."/>
        </authorList>
    </citation>
    <scope>NUCLEOTIDE SEQUENCE</scope>
    <source>
        <strain evidence="2">BdmA 4</strain>
    </source>
</reference>
<gene>
    <name evidence="2" type="ORF">SPIRO4BDMA_50471</name>
</gene>
<dbReference type="SMART" id="SM00530">
    <property type="entry name" value="HTH_XRE"/>
    <property type="match status" value="1"/>
</dbReference>
<dbReference type="Gene3D" id="1.10.260.40">
    <property type="entry name" value="lambda repressor-like DNA-binding domains"/>
    <property type="match status" value="1"/>
</dbReference>
<protein>
    <submittedName>
        <fullName evidence="2">Putative Cro/CI family transcriptional regulator</fullName>
    </submittedName>
</protein>
<evidence type="ECO:0000259" key="1">
    <source>
        <dbReference type="PROSITE" id="PS50943"/>
    </source>
</evidence>
<dbReference type="GO" id="GO:0003677">
    <property type="term" value="F:DNA binding"/>
    <property type="evidence" value="ECO:0007669"/>
    <property type="project" value="InterPro"/>
</dbReference>
<sequence length="120" mass="13493">MQIVEKTRHIRVNLTGEGAEKVAALVKERFPEAMLIDDDDEVVEWESSSLVREIKAKKTPGKLVRAYRERAGMTLVELAKAVGTKYPNLSAIEHDRRAVGLGMARKLGKVLGVDYRKFIE</sequence>
<dbReference type="CDD" id="cd00093">
    <property type="entry name" value="HTH_XRE"/>
    <property type="match status" value="1"/>
</dbReference>
<dbReference type="InterPro" id="IPR010982">
    <property type="entry name" value="Lambda_DNA-bd_dom_sf"/>
</dbReference>
<dbReference type="Pfam" id="PF01381">
    <property type="entry name" value="HTH_3"/>
    <property type="match status" value="1"/>
</dbReference>
<feature type="domain" description="HTH cro/C1-type" evidence="1">
    <location>
        <begin position="64"/>
        <end position="118"/>
    </location>
</feature>
<dbReference type="EMBL" id="FWDO01000005">
    <property type="protein sequence ID" value="SLM18956.1"/>
    <property type="molecule type" value="Genomic_DNA"/>
</dbReference>
<name>A0A3P3XRL9_9SPIR</name>
<dbReference type="PROSITE" id="PS50943">
    <property type="entry name" value="HTH_CROC1"/>
    <property type="match status" value="1"/>
</dbReference>
<evidence type="ECO:0000313" key="2">
    <source>
        <dbReference type="EMBL" id="SLM18956.1"/>
    </source>
</evidence>
<dbReference type="InterPro" id="IPR001387">
    <property type="entry name" value="Cro/C1-type_HTH"/>
</dbReference>
<proteinExistence type="predicted"/>
<organism evidence="2">
    <name type="scientific">uncultured spirochete</name>
    <dbReference type="NCBI Taxonomy" id="156406"/>
    <lineage>
        <taxon>Bacteria</taxon>
        <taxon>Pseudomonadati</taxon>
        <taxon>Spirochaetota</taxon>
        <taxon>Spirochaetia</taxon>
        <taxon>Spirochaetales</taxon>
        <taxon>environmental samples</taxon>
    </lineage>
</organism>
<dbReference type="SUPFAM" id="SSF47413">
    <property type="entry name" value="lambda repressor-like DNA-binding domains"/>
    <property type="match status" value="1"/>
</dbReference>
<accession>A0A3P3XRL9</accession>
<dbReference type="AlphaFoldDB" id="A0A3P3XRL9"/>